<reference evidence="2" key="1">
    <citation type="submission" date="2016-10" db="EMBL/GenBank/DDBJ databases">
        <authorList>
            <person name="Varghese N."/>
            <person name="Submissions S."/>
        </authorList>
    </citation>
    <scope>NUCLEOTIDE SEQUENCE [LARGE SCALE GENOMIC DNA]</scope>
    <source>
        <strain evidence="2">LMG 24000</strain>
    </source>
</reference>
<dbReference type="RefSeq" id="WP_090535390.1">
    <property type="nucleotide sequence ID" value="NZ_FNRQ01000006.1"/>
</dbReference>
<dbReference type="Proteomes" id="UP000198638">
    <property type="component" value="Unassembled WGS sequence"/>
</dbReference>
<proteinExistence type="predicted"/>
<gene>
    <name evidence="1" type="ORF">SAMN05192564_10688</name>
</gene>
<dbReference type="STRING" id="83784.SAMN05192564_10688"/>
<accession>A0A1H4GLI3</accession>
<organism evidence="1 2">
    <name type="scientific">Paraburkholderia sartisoli</name>
    <dbReference type="NCBI Taxonomy" id="83784"/>
    <lineage>
        <taxon>Bacteria</taxon>
        <taxon>Pseudomonadati</taxon>
        <taxon>Pseudomonadota</taxon>
        <taxon>Betaproteobacteria</taxon>
        <taxon>Burkholderiales</taxon>
        <taxon>Burkholderiaceae</taxon>
        <taxon>Paraburkholderia</taxon>
    </lineage>
</organism>
<dbReference type="EMBL" id="FNRQ01000006">
    <property type="protein sequence ID" value="SEB09718.1"/>
    <property type="molecule type" value="Genomic_DNA"/>
</dbReference>
<evidence type="ECO:0000313" key="1">
    <source>
        <dbReference type="EMBL" id="SEB09718.1"/>
    </source>
</evidence>
<name>A0A1H4GLI3_9BURK</name>
<protein>
    <submittedName>
        <fullName evidence="1">Uncharacterized protein</fullName>
    </submittedName>
</protein>
<dbReference type="OrthoDB" id="9111653at2"/>
<dbReference type="AlphaFoldDB" id="A0A1H4GLI3"/>
<sequence length="103" mass="11146">MITTQPCTATRGTGGDAITVAFYPDTGCLRFSDAQGTCLHELLPPHSWFAVSSFARNDQGGAAPGPQTLDILLIEFTTGTRFTNARIHQRIASDLLTGFARFR</sequence>
<evidence type="ECO:0000313" key="2">
    <source>
        <dbReference type="Proteomes" id="UP000198638"/>
    </source>
</evidence>
<keyword evidence="2" id="KW-1185">Reference proteome</keyword>